<sequence length="161" mass="18584">MMVTQENRPPNNVYYVKCGYTKEIGNGQRYSVFLALEHLEGETFAAGAEIYRLENELFEQRRQLVKVASLYLKDVTGYRKALHAAIRLIVDELEENASVCVKGKQLGTIGRLLYRDKELLDAIHAKNMFFSFRNIKGTMRHDLDELVQDVKERKSNIISNI</sequence>
<evidence type="ECO:0000313" key="2">
    <source>
        <dbReference type="Proteomes" id="UP000663981"/>
    </source>
</evidence>
<gene>
    <name evidence="1" type="ORF">I7822_18950</name>
</gene>
<protein>
    <submittedName>
        <fullName evidence="1">Uncharacterized protein</fullName>
    </submittedName>
</protein>
<dbReference type="RefSeq" id="WP_207980653.1">
    <property type="nucleotide sequence ID" value="NZ_JAGDEL010000016.1"/>
</dbReference>
<name>A0ABS3N5Y7_9BACI</name>
<proteinExistence type="predicted"/>
<comment type="caution">
    <text evidence="1">The sequence shown here is derived from an EMBL/GenBank/DDBJ whole genome shotgun (WGS) entry which is preliminary data.</text>
</comment>
<dbReference type="Proteomes" id="UP000663981">
    <property type="component" value="Unassembled WGS sequence"/>
</dbReference>
<organism evidence="1 2">
    <name type="scientific">Metabacillus bambusae</name>
    <dbReference type="NCBI Taxonomy" id="2795218"/>
    <lineage>
        <taxon>Bacteria</taxon>
        <taxon>Bacillati</taxon>
        <taxon>Bacillota</taxon>
        <taxon>Bacilli</taxon>
        <taxon>Bacillales</taxon>
        <taxon>Bacillaceae</taxon>
        <taxon>Metabacillus</taxon>
    </lineage>
</organism>
<keyword evidence="2" id="KW-1185">Reference proteome</keyword>
<evidence type="ECO:0000313" key="1">
    <source>
        <dbReference type="EMBL" id="MBO1513704.1"/>
    </source>
</evidence>
<accession>A0ABS3N5Y7</accession>
<dbReference type="EMBL" id="JAGDEL010000016">
    <property type="protein sequence ID" value="MBO1513704.1"/>
    <property type="molecule type" value="Genomic_DNA"/>
</dbReference>
<reference evidence="1 2" key="1">
    <citation type="submission" date="2021-03" db="EMBL/GenBank/DDBJ databases">
        <title>Whole genome sequence of Metabacillus bambusae BG109.</title>
        <authorList>
            <person name="Jeong J.W."/>
        </authorList>
    </citation>
    <scope>NUCLEOTIDE SEQUENCE [LARGE SCALE GENOMIC DNA]</scope>
    <source>
        <strain evidence="1 2">BG109</strain>
    </source>
</reference>